<name>A0AAW8ZU18_9XANT</name>
<accession>A0AAW8ZU18</accession>
<evidence type="ECO:0000313" key="2">
    <source>
        <dbReference type="Proteomes" id="UP001187425"/>
    </source>
</evidence>
<comment type="caution">
    <text evidence="1">The sequence shown here is derived from an EMBL/GenBank/DDBJ whole genome shotgun (WGS) entry which is preliminary data.</text>
</comment>
<proteinExistence type="predicted"/>
<sequence length="191" mass="21329">MQHSTKDQNEARAASVAASLPDDREALLDAAAAAVRRLHEAVLIGADLVVEAAQERYSAVIWKLNGGTFFGSNGDEDAASRVVERYCQAAPGEVPMWGQVGEFLIEVDGVRAVVEIGRGYRRVFDRYYAFHAVDLDRPFISETGFRAHFDSARKRVTVDQVTRGIFAEFLRTHRRYLEPDYQNRLAAAPAR</sequence>
<dbReference type="Proteomes" id="UP001187425">
    <property type="component" value="Unassembled WGS sequence"/>
</dbReference>
<dbReference type="RefSeq" id="WP_317685559.1">
    <property type="nucleotide sequence ID" value="NZ_JAWMQI010000035.1"/>
</dbReference>
<protein>
    <submittedName>
        <fullName evidence="1">Uncharacterized protein</fullName>
    </submittedName>
</protein>
<gene>
    <name evidence="1" type="ORF">R4K57_10870</name>
</gene>
<dbReference type="AlphaFoldDB" id="A0AAW8ZU18"/>
<evidence type="ECO:0000313" key="1">
    <source>
        <dbReference type="EMBL" id="MDV7248902.1"/>
    </source>
</evidence>
<dbReference type="EMBL" id="JAWMQI010000035">
    <property type="protein sequence ID" value="MDV7248902.1"/>
    <property type="molecule type" value="Genomic_DNA"/>
</dbReference>
<reference evidence="1 2" key="1">
    <citation type="submission" date="2023-10" db="EMBL/GenBank/DDBJ databases">
        <title>A new tool for lettuce pathogen research.</title>
        <authorList>
            <person name="Horton K.N."/>
            <person name="Cseke L.J."/>
            <person name="Badiwe M."/>
            <person name="Tesfaye D."/>
            <person name="Klein A."/>
            <person name="Su J."/>
            <person name="Potnis N."/>
            <person name="Gassmann W."/>
        </authorList>
    </citation>
    <scope>NUCLEOTIDE SEQUENCE [LARGE SCALE GENOMIC DNA]</scope>
    <source>
        <strain evidence="1 2">JSKH1901</strain>
    </source>
</reference>
<organism evidence="1 2">
    <name type="scientific">Xanthomonas hortorum pv. vitians</name>
    <dbReference type="NCBI Taxonomy" id="83224"/>
    <lineage>
        <taxon>Bacteria</taxon>
        <taxon>Pseudomonadati</taxon>
        <taxon>Pseudomonadota</taxon>
        <taxon>Gammaproteobacteria</taxon>
        <taxon>Lysobacterales</taxon>
        <taxon>Lysobacteraceae</taxon>
        <taxon>Xanthomonas</taxon>
    </lineage>
</organism>